<accession>A0ABV0N1C1</accession>
<keyword evidence="2" id="KW-1185">Reference proteome</keyword>
<comment type="caution">
    <text evidence="1">The sequence shown here is derived from an EMBL/GenBank/DDBJ whole genome shotgun (WGS) entry which is preliminary data.</text>
</comment>
<evidence type="ECO:0008006" key="3">
    <source>
        <dbReference type="Google" id="ProtNLM"/>
    </source>
</evidence>
<name>A0ABV0N1C1_9TELE</name>
<reference evidence="1 2" key="1">
    <citation type="submission" date="2021-06" db="EMBL/GenBank/DDBJ databases">
        <authorList>
            <person name="Palmer J.M."/>
        </authorList>
    </citation>
    <scope>NUCLEOTIDE SEQUENCE [LARGE SCALE GENOMIC DNA]</scope>
    <source>
        <strain evidence="1 2">GA_2019</strain>
        <tissue evidence="1">Muscle</tissue>
    </source>
</reference>
<protein>
    <recommendedName>
        <fullName evidence="3">Recombination activating protein 1</fullName>
    </recommendedName>
</protein>
<evidence type="ECO:0000313" key="2">
    <source>
        <dbReference type="Proteomes" id="UP001476798"/>
    </source>
</evidence>
<organism evidence="1 2">
    <name type="scientific">Goodea atripinnis</name>
    <dbReference type="NCBI Taxonomy" id="208336"/>
    <lineage>
        <taxon>Eukaryota</taxon>
        <taxon>Metazoa</taxon>
        <taxon>Chordata</taxon>
        <taxon>Craniata</taxon>
        <taxon>Vertebrata</taxon>
        <taxon>Euteleostomi</taxon>
        <taxon>Actinopterygii</taxon>
        <taxon>Neopterygii</taxon>
        <taxon>Teleostei</taxon>
        <taxon>Neoteleostei</taxon>
        <taxon>Acanthomorphata</taxon>
        <taxon>Ovalentaria</taxon>
        <taxon>Atherinomorphae</taxon>
        <taxon>Cyprinodontiformes</taxon>
        <taxon>Goodeidae</taxon>
        <taxon>Goodea</taxon>
    </lineage>
</organism>
<evidence type="ECO:0000313" key="1">
    <source>
        <dbReference type="EMBL" id="MEQ2165189.1"/>
    </source>
</evidence>
<gene>
    <name evidence="1" type="ORF">GOODEAATRI_014341</name>
</gene>
<sequence length="131" mass="14246">VSTEACNPDDEMGMTFGCSLKDCRHLLESAKELGVEVVGVRHLISSDVASCPTCFKLVKLAKIAVRGTGLCLHMLELSLWVSRCSLPQTQHHPLSTMSYLLETVTSSHCRKVTVTVRRWCGLKAKGSGIAS</sequence>
<dbReference type="EMBL" id="JAHRIO010020997">
    <property type="protein sequence ID" value="MEQ2165189.1"/>
    <property type="molecule type" value="Genomic_DNA"/>
</dbReference>
<dbReference type="Proteomes" id="UP001476798">
    <property type="component" value="Unassembled WGS sequence"/>
</dbReference>
<feature type="non-terminal residue" evidence="1">
    <location>
        <position position="1"/>
    </location>
</feature>
<proteinExistence type="predicted"/>